<dbReference type="Pfam" id="PF12243">
    <property type="entry name" value="CTK3"/>
    <property type="match status" value="1"/>
</dbReference>
<evidence type="ECO:0000256" key="1">
    <source>
        <dbReference type="SAM" id="MobiDB-lite"/>
    </source>
</evidence>
<organism evidence="3 4">
    <name type="scientific">Coemansia brasiliensis</name>
    <dbReference type="NCBI Taxonomy" id="2650707"/>
    <lineage>
        <taxon>Eukaryota</taxon>
        <taxon>Fungi</taxon>
        <taxon>Fungi incertae sedis</taxon>
        <taxon>Zoopagomycota</taxon>
        <taxon>Kickxellomycotina</taxon>
        <taxon>Kickxellomycetes</taxon>
        <taxon>Kickxellales</taxon>
        <taxon>Kickxellaceae</taxon>
        <taxon>Coemansia</taxon>
    </lineage>
</organism>
<evidence type="ECO:0000313" key="4">
    <source>
        <dbReference type="Proteomes" id="UP001139887"/>
    </source>
</evidence>
<feature type="region of interest" description="Disordered" evidence="1">
    <location>
        <begin position="172"/>
        <end position="192"/>
    </location>
</feature>
<evidence type="ECO:0000259" key="2">
    <source>
        <dbReference type="PROSITE" id="PS51391"/>
    </source>
</evidence>
<dbReference type="PROSITE" id="PS51391">
    <property type="entry name" value="CID"/>
    <property type="match status" value="1"/>
</dbReference>
<feature type="compositionally biased region" description="Basic and acidic residues" evidence="1">
    <location>
        <begin position="172"/>
        <end position="185"/>
    </location>
</feature>
<dbReference type="Proteomes" id="UP001139887">
    <property type="component" value="Unassembled WGS sequence"/>
</dbReference>
<dbReference type="InterPro" id="IPR006569">
    <property type="entry name" value="CID_dom"/>
</dbReference>
<dbReference type="InterPro" id="IPR042326">
    <property type="entry name" value="Ctk3"/>
</dbReference>
<dbReference type="AlphaFoldDB" id="A0A9W8LZN3"/>
<proteinExistence type="predicted"/>
<dbReference type="InterPro" id="IPR024638">
    <property type="entry name" value="Ctk3_N"/>
</dbReference>
<protein>
    <recommendedName>
        <fullName evidence="2">CID domain-containing protein</fullName>
    </recommendedName>
</protein>
<dbReference type="SUPFAM" id="SSF48464">
    <property type="entry name" value="ENTH/VHS domain"/>
    <property type="match status" value="1"/>
</dbReference>
<dbReference type="PANTHER" id="PTHR28291:SF1">
    <property type="entry name" value="CTD KINASE SUBUNIT GAMMA"/>
    <property type="match status" value="1"/>
</dbReference>
<gene>
    <name evidence="3" type="ORF">IWW36_002675</name>
</gene>
<dbReference type="SMART" id="SM00582">
    <property type="entry name" value="RPR"/>
    <property type="match status" value="1"/>
</dbReference>
<reference evidence="3" key="1">
    <citation type="submission" date="2022-07" db="EMBL/GenBank/DDBJ databases">
        <title>Phylogenomic reconstructions and comparative analyses of Kickxellomycotina fungi.</title>
        <authorList>
            <person name="Reynolds N.K."/>
            <person name="Stajich J.E."/>
            <person name="Barry K."/>
            <person name="Grigoriev I.V."/>
            <person name="Crous P."/>
            <person name="Smith M.E."/>
        </authorList>
    </citation>
    <scope>NUCLEOTIDE SEQUENCE</scope>
    <source>
        <strain evidence="3">NRRL 1566</strain>
    </source>
</reference>
<keyword evidence="4" id="KW-1185">Reference proteome</keyword>
<dbReference type="GO" id="GO:0032786">
    <property type="term" value="P:positive regulation of DNA-templated transcription, elongation"/>
    <property type="evidence" value="ECO:0007669"/>
    <property type="project" value="InterPro"/>
</dbReference>
<sequence length="228" mass="25942">MDEIDPFEARLLFSNMLDNLTGAQPTIDRVSTFAIKNHQLADDLFECIQEKLDKFPIPPRLNILLVLDGILTSSSRSSATQLALQAWRPLVSKDLASIIHKVTPETSAGSSNVLQTHKVVSNWQRKKLFDKAELDKLSKMLAKRVGDVSGSASVSANESGMRHQDILKRIEEDRERHKRHKEDAWIRPANESPRDELNAYWETVSDFNDADWQDISADNETYQLERSN</sequence>
<dbReference type="GO" id="GO:0070692">
    <property type="term" value="C:CTDK-1 complex"/>
    <property type="evidence" value="ECO:0007669"/>
    <property type="project" value="InterPro"/>
</dbReference>
<dbReference type="PANTHER" id="PTHR28291">
    <property type="entry name" value="CTD KINASE SUBUNIT GAMMA"/>
    <property type="match status" value="1"/>
</dbReference>
<feature type="domain" description="CID" evidence="2">
    <location>
        <begin position="5"/>
        <end position="145"/>
    </location>
</feature>
<dbReference type="EMBL" id="JANBUW010000083">
    <property type="protein sequence ID" value="KAJ2849359.1"/>
    <property type="molecule type" value="Genomic_DNA"/>
</dbReference>
<accession>A0A9W8LZN3</accession>
<name>A0A9W8LZN3_9FUNG</name>
<comment type="caution">
    <text evidence="3">The sequence shown here is derived from an EMBL/GenBank/DDBJ whole genome shotgun (WGS) entry which is preliminary data.</text>
</comment>
<dbReference type="Pfam" id="PF12350">
    <property type="entry name" value="CTK3_C"/>
    <property type="match status" value="1"/>
</dbReference>
<dbReference type="InterPro" id="IPR024637">
    <property type="entry name" value="Ctk3_C"/>
</dbReference>
<dbReference type="Gene3D" id="1.25.40.90">
    <property type="match status" value="1"/>
</dbReference>
<dbReference type="GO" id="GO:0045943">
    <property type="term" value="P:positive regulation of transcription by RNA polymerase I"/>
    <property type="evidence" value="ECO:0007669"/>
    <property type="project" value="TreeGrafter"/>
</dbReference>
<dbReference type="InterPro" id="IPR008942">
    <property type="entry name" value="ENTH_VHS"/>
</dbReference>
<evidence type="ECO:0000313" key="3">
    <source>
        <dbReference type="EMBL" id="KAJ2849359.1"/>
    </source>
</evidence>
<dbReference type="OrthoDB" id="21266at2759"/>